<keyword evidence="6" id="KW-1133">Transmembrane helix</keyword>
<evidence type="ECO:0000256" key="6">
    <source>
        <dbReference type="ARBA" id="ARBA00022989"/>
    </source>
</evidence>
<keyword evidence="11" id="KW-1185">Reference proteome</keyword>
<feature type="repeat" description="Solcar" evidence="8">
    <location>
        <begin position="52"/>
        <end position="151"/>
    </location>
</feature>
<evidence type="ECO:0000256" key="8">
    <source>
        <dbReference type="PROSITE-ProRule" id="PRU00282"/>
    </source>
</evidence>
<dbReference type="GO" id="GO:0016020">
    <property type="term" value="C:membrane"/>
    <property type="evidence" value="ECO:0007669"/>
    <property type="project" value="UniProtKB-SubCell"/>
</dbReference>
<dbReference type="Proteomes" id="UP000038009">
    <property type="component" value="Unassembled WGS sequence"/>
</dbReference>
<name>A0A0N1HX21_LEPSE</name>
<organism evidence="10 11">
    <name type="scientific">Leptomonas seymouri</name>
    <dbReference type="NCBI Taxonomy" id="5684"/>
    <lineage>
        <taxon>Eukaryota</taxon>
        <taxon>Discoba</taxon>
        <taxon>Euglenozoa</taxon>
        <taxon>Kinetoplastea</taxon>
        <taxon>Metakinetoplastina</taxon>
        <taxon>Trypanosomatida</taxon>
        <taxon>Trypanosomatidae</taxon>
        <taxon>Leishmaniinae</taxon>
        <taxon>Leptomonas</taxon>
    </lineage>
</organism>
<protein>
    <submittedName>
        <fullName evidence="10">Mitochondrial carrier protein-like protein</fullName>
    </submittedName>
</protein>
<dbReference type="EMBL" id="LJSK01000174">
    <property type="protein sequence ID" value="KPI85645.1"/>
    <property type="molecule type" value="Genomic_DNA"/>
</dbReference>
<dbReference type="AlphaFoldDB" id="A0A0N1HX21"/>
<evidence type="ECO:0000313" key="11">
    <source>
        <dbReference type="Proteomes" id="UP000038009"/>
    </source>
</evidence>
<feature type="repeat" description="Solcar" evidence="8">
    <location>
        <begin position="169"/>
        <end position="251"/>
    </location>
</feature>
<comment type="caution">
    <text evidence="10">The sequence shown here is derived from an EMBL/GenBank/DDBJ whole genome shotgun (WGS) entry which is preliminary data.</text>
</comment>
<comment type="subcellular location">
    <subcellularLocation>
        <location evidence="1">Membrane</location>
        <topology evidence="1">Multi-pass membrane protein</topology>
    </subcellularLocation>
</comment>
<comment type="similarity">
    <text evidence="2 9">Belongs to the mitochondrial carrier (TC 2.A.29) family.</text>
</comment>
<evidence type="ECO:0000256" key="1">
    <source>
        <dbReference type="ARBA" id="ARBA00004141"/>
    </source>
</evidence>
<evidence type="ECO:0000256" key="5">
    <source>
        <dbReference type="ARBA" id="ARBA00022737"/>
    </source>
</evidence>
<feature type="repeat" description="Solcar" evidence="8">
    <location>
        <begin position="280"/>
        <end position="366"/>
    </location>
</feature>
<dbReference type="PANTHER" id="PTHR45667">
    <property type="entry name" value="S-ADENOSYLMETHIONINE MITOCHONDRIAL CARRIER PROTEIN"/>
    <property type="match status" value="1"/>
</dbReference>
<dbReference type="OrthoDB" id="276989at2759"/>
<dbReference type="SUPFAM" id="SSF103506">
    <property type="entry name" value="Mitochondrial carrier"/>
    <property type="match status" value="1"/>
</dbReference>
<evidence type="ECO:0000256" key="2">
    <source>
        <dbReference type="ARBA" id="ARBA00006375"/>
    </source>
</evidence>
<gene>
    <name evidence="10" type="ORF">ABL78_5295</name>
</gene>
<keyword evidence="4 8" id="KW-0812">Transmembrane</keyword>
<keyword evidence="3 9" id="KW-0813">Transport</keyword>
<evidence type="ECO:0000256" key="4">
    <source>
        <dbReference type="ARBA" id="ARBA00022692"/>
    </source>
</evidence>
<proteinExistence type="inferred from homology"/>
<dbReference type="VEuPathDB" id="TriTrypDB:Lsey_0174_0060"/>
<dbReference type="InterPro" id="IPR023395">
    <property type="entry name" value="MCP_dom_sf"/>
</dbReference>
<dbReference type="InterPro" id="IPR018108">
    <property type="entry name" value="MCP_transmembrane"/>
</dbReference>
<dbReference type="OMA" id="PMETMKM"/>
<dbReference type="Gene3D" id="1.50.40.10">
    <property type="entry name" value="Mitochondrial carrier domain"/>
    <property type="match status" value="2"/>
</dbReference>
<accession>A0A0N1HX21</accession>
<evidence type="ECO:0000313" key="10">
    <source>
        <dbReference type="EMBL" id="KPI85645.1"/>
    </source>
</evidence>
<evidence type="ECO:0000256" key="9">
    <source>
        <dbReference type="RuleBase" id="RU000488"/>
    </source>
</evidence>
<dbReference type="Pfam" id="PF00153">
    <property type="entry name" value="Mito_carr"/>
    <property type="match status" value="3"/>
</dbReference>
<keyword evidence="5" id="KW-0677">Repeat</keyword>
<evidence type="ECO:0000256" key="7">
    <source>
        <dbReference type="ARBA" id="ARBA00023136"/>
    </source>
</evidence>
<sequence length="384" mass="42459">MLAPSVASELVQRRSASPVVLALPAANTATASTPITVGTATEGVHSTRGLYADPEIIAMASSFSTVLTKSLLHPLDTLKCRMQILQAHVPPPNTNCFAWRGLLCTRIRQLEHQYAGQWSPRYLYGGLPVKLAFYLPYQALYMSSYNCAQRMLQGDREEQLKGGTHHSAARVWHTVAAAVFAETASCCLRVPMETVKMRVQSATTASSLHAMVQLWRQGLRSSMRLLVPHTITHDIPYSVIQWVVYETLRPWTQQWGSKPHLPSSTEGPLTVSSFFSRYGAELTRTFFSGGFSGFLASALTVPLDNIRTRTAVATASDPTLTVKRVVRTTYQTEGLSGFMRGGGMRVLWVTMNMAIFYPLFEGTRAILQYRADTAQCATQGRAFR</sequence>
<keyword evidence="7 8" id="KW-0472">Membrane</keyword>
<evidence type="ECO:0000256" key="3">
    <source>
        <dbReference type="ARBA" id="ARBA00022448"/>
    </source>
</evidence>
<dbReference type="PROSITE" id="PS50920">
    <property type="entry name" value="SOLCAR"/>
    <property type="match status" value="3"/>
</dbReference>
<reference evidence="10 11" key="1">
    <citation type="journal article" date="2015" name="PLoS Pathog.">
        <title>Leptomonas seymouri: Adaptations to the Dixenous Life Cycle Analyzed by Genome Sequencing, Transcriptome Profiling and Co-infection with Leishmania donovani.</title>
        <authorList>
            <person name="Kraeva N."/>
            <person name="Butenko A."/>
            <person name="Hlavacova J."/>
            <person name="Kostygov A."/>
            <person name="Myskova J."/>
            <person name="Grybchuk D."/>
            <person name="Lestinova T."/>
            <person name="Votypka J."/>
            <person name="Volf P."/>
            <person name="Opperdoes F."/>
            <person name="Flegontov P."/>
            <person name="Lukes J."/>
            <person name="Yurchenko V."/>
        </authorList>
    </citation>
    <scope>NUCLEOTIDE SEQUENCE [LARGE SCALE GENOMIC DNA]</scope>
    <source>
        <strain evidence="10 11">ATCC 30220</strain>
    </source>
</reference>